<evidence type="ECO:0000256" key="1">
    <source>
        <dbReference type="ARBA" id="ARBA00004571"/>
    </source>
</evidence>
<dbReference type="InterPro" id="IPR012910">
    <property type="entry name" value="Plug_dom"/>
</dbReference>
<accession>A0AA91TJL8</accession>
<dbReference type="InterPro" id="IPR036942">
    <property type="entry name" value="Beta-barrel_TonB_sf"/>
</dbReference>
<evidence type="ECO:0000256" key="7">
    <source>
        <dbReference type="ARBA" id="ARBA00023237"/>
    </source>
</evidence>
<comment type="subcellular location">
    <subcellularLocation>
        <location evidence="1 8">Cell outer membrane</location>
        <topology evidence="1 8">Multi-pass membrane protein</topology>
    </subcellularLocation>
</comment>
<evidence type="ECO:0000256" key="6">
    <source>
        <dbReference type="ARBA" id="ARBA00023136"/>
    </source>
</evidence>
<feature type="signal peptide" evidence="9">
    <location>
        <begin position="1"/>
        <end position="21"/>
    </location>
</feature>
<sequence>MKSYRVFSLFLACAMSTTIMAQSRNVQGRIVDAKSNEPLIGVTVKEAGTSHGVVTDLDGSFTISVSPDANLLVSYVGYKNLQVPVKGKNKLMVLLEENSEILNDVVVVGYGVQKKATLSGAVTSVKGEDLVKAPVTNVSNGLAGRLPGVFAISNTAEPGYDGSTIRIRGVNTFGNAEPLVVVDGVPGRSLERIDPSTIESLSVMKDASAAIYGAQAANGVIIITTKRGKQGKPTVDFSYNYGLSRPTTVPEMCNAAEYATLLNEIDSYAGNMPRYTADEIKKFADGSDPWSYPNTDWFAETLKDWSPQSNTNVSVSGGTERTRYFLSMSAKTQDGFYRHSATKYKQYDLRSNFDVNLAKGLDLTANLSGRLEDRKFPTRSSENIFRMLMRSKPNMPAYWPDGTPGPDIEFGDNPVVICTDQTGYDRDKRYVLNGDFGLNIQIPYIQGLSLKLGASFDKTFRFRKIWQTPWYLYSWDGTSYGENGQPLLQKGKKGYDDARLNQSSENNYNIQLSAILNYNRNFGEDHILNATLGVERIKGRGDSYEAYRRYYISTAIDELFAGGQSEINNTGSSYTEARLNYFGRLNYAYKQKYLAEVVWRYQGSYIFDQSNHFGFFPGASLGYVISEEDYFKKMLPFVHFAKIRASWGQTGNDLINAYQYLASYSYNNLMYITNSGATYNQALKENVVPNKNVTWETATQENIGLDLQFLKGELAFTIDYFRNTRKDILWHRNASVPSTSGMTLPDENLGRVRNQGVDFDLSYHHRFGDVMFNAGLNGVYAKNKILFWDEAPGAPDYQKSTGMPIGAGLVYKAVGIYQTQEEIDSNPAHWPGARPGDIKFADINGDNKLDGNDRIRYGRTSVPTFTYGINLGAQYKGFDVTALLQGAMGGVFFQSTESGDFGNFLKSFYDNRWTEENHSTSYPRTYNRSNEYWVNQSNTFWIHSSDYIRLKNVEVGYTLPNVLTSKIKIERLRFYINGYNLLTIAPCMKDYDPENTSGRGYNYPLSKIINFGASITF</sequence>
<dbReference type="RefSeq" id="WP_089543992.1">
    <property type="nucleotide sequence ID" value="NZ_NMPZ01000011.1"/>
</dbReference>
<dbReference type="Proteomes" id="UP000215155">
    <property type="component" value="Unassembled WGS sequence"/>
</dbReference>
<keyword evidence="7 8" id="KW-0998">Cell outer membrane</keyword>
<dbReference type="GO" id="GO:0015344">
    <property type="term" value="F:siderophore uptake transmembrane transporter activity"/>
    <property type="evidence" value="ECO:0007669"/>
    <property type="project" value="TreeGrafter"/>
</dbReference>
<dbReference type="InterPro" id="IPR008969">
    <property type="entry name" value="CarboxyPept-like_regulatory"/>
</dbReference>
<name>A0AA91TJL8_9BACT</name>
<dbReference type="InterPro" id="IPR039426">
    <property type="entry name" value="TonB-dep_rcpt-like"/>
</dbReference>
<dbReference type="Gene3D" id="2.170.130.10">
    <property type="entry name" value="TonB-dependent receptor, plug domain"/>
    <property type="match status" value="1"/>
</dbReference>
<dbReference type="InterPro" id="IPR023996">
    <property type="entry name" value="TonB-dep_OMP_SusC/RagA"/>
</dbReference>
<keyword evidence="4 8" id="KW-0812">Transmembrane</keyword>
<dbReference type="Pfam" id="PF13715">
    <property type="entry name" value="CarbopepD_reg_2"/>
    <property type="match status" value="1"/>
</dbReference>
<dbReference type="AlphaFoldDB" id="A0AA91TJL8"/>
<dbReference type="Gene3D" id="2.40.170.20">
    <property type="entry name" value="TonB-dependent receptor, beta-barrel domain"/>
    <property type="match status" value="1"/>
</dbReference>
<comment type="similarity">
    <text evidence="8">Belongs to the TonB-dependent receptor family.</text>
</comment>
<dbReference type="PANTHER" id="PTHR30069">
    <property type="entry name" value="TONB-DEPENDENT OUTER MEMBRANE RECEPTOR"/>
    <property type="match status" value="1"/>
</dbReference>
<reference evidence="11 12" key="1">
    <citation type="submission" date="2017-07" db="EMBL/GenBank/DDBJ databases">
        <title>Draft genome sequence of Prevotella copri isolated from the gut of healthy adult Indian.</title>
        <authorList>
            <person name="Das B."/>
            <person name="Bag S."/>
            <person name="Ghosh T.S."/>
        </authorList>
    </citation>
    <scope>NUCLEOTIDE SEQUENCE [LARGE SCALE GENOMIC DNA]</scope>
    <source>
        <strain evidence="11 12">Indica</strain>
    </source>
</reference>
<evidence type="ECO:0000256" key="5">
    <source>
        <dbReference type="ARBA" id="ARBA00022729"/>
    </source>
</evidence>
<keyword evidence="5 9" id="KW-0732">Signal</keyword>
<evidence type="ECO:0000313" key="12">
    <source>
        <dbReference type="Proteomes" id="UP000215155"/>
    </source>
</evidence>
<dbReference type="GO" id="GO:0044718">
    <property type="term" value="P:siderophore transmembrane transport"/>
    <property type="evidence" value="ECO:0007669"/>
    <property type="project" value="TreeGrafter"/>
</dbReference>
<dbReference type="PANTHER" id="PTHR30069:SF29">
    <property type="entry name" value="HEMOGLOBIN AND HEMOGLOBIN-HAPTOGLOBIN-BINDING PROTEIN 1-RELATED"/>
    <property type="match status" value="1"/>
</dbReference>
<dbReference type="PROSITE" id="PS52016">
    <property type="entry name" value="TONB_DEPENDENT_REC_3"/>
    <property type="match status" value="1"/>
</dbReference>
<proteinExistence type="inferred from homology"/>
<dbReference type="InterPro" id="IPR023997">
    <property type="entry name" value="TonB-dep_OMP_SusC/RagA_CS"/>
</dbReference>
<evidence type="ECO:0000259" key="10">
    <source>
        <dbReference type="Pfam" id="PF07715"/>
    </source>
</evidence>
<dbReference type="Gene3D" id="2.60.40.1120">
    <property type="entry name" value="Carboxypeptidase-like, regulatory domain"/>
    <property type="match status" value="1"/>
</dbReference>
<evidence type="ECO:0000256" key="4">
    <source>
        <dbReference type="ARBA" id="ARBA00022692"/>
    </source>
</evidence>
<feature type="chain" id="PRO_5041728752" evidence="9">
    <location>
        <begin position="22"/>
        <end position="1017"/>
    </location>
</feature>
<feature type="domain" description="TonB-dependent receptor plug" evidence="10">
    <location>
        <begin position="115"/>
        <end position="220"/>
    </location>
</feature>
<dbReference type="InterPro" id="IPR037066">
    <property type="entry name" value="Plug_dom_sf"/>
</dbReference>
<dbReference type="FunFam" id="2.170.130.10:FF:000003">
    <property type="entry name" value="SusC/RagA family TonB-linked outer membrane protein"/>
    <property type="match status" value="1"/>
</dbReference>
<protein>
    <submittedName>
        <fullName evidence="11">SusC/RagA family TonB-linked outer membrane protein</fullName>
    </submittedName>
</protein>
<organism evidence="11 12">
    <name type="scientific">Segatella copri</name>
    <dbReference type="NCBI Taxonomy" id="165179"/>
    <lineage>
        <taxon>Bacteria</taxon>
        <taxon>Pseudomonadati</taxon>
        <taxon>Bacteroidota</taxon>
        <taxon>Bacteroidia</taxon>
        <taxon>Bacteroidales</taxon>
        <taxon>Prevotellaceae</taxon>
        <taxon>Segatella</taxon>
    </lineage>
</organism>
<evidence type="ECO:0000256" key="3">
    <source>
        <dbReference type="ARBA" id="ARBA00022452"/>
    </source>
</evidence>
<evidence type="ECO:0000256" key="8">
    <source>
        <dbReference type="PROSITE-ProRule" id="PRU01360"/>
    </source>
</evidence>
<evidence type="ECO:0000256" key="2">
    <source>
        <dbReference type="ARBA" id="ARBA00022448"/>
    </source>
</evidence>
<gene>
    <name evidence="11" type="ORF">CFT61_08405</name>
</gene>
<comment type="caution">
    <text evidence="11">The sequence shown here is derived from an EMBL/GenBank/DDBJ whole genome shotgun (WGS) entry which is preliminary data.</text>
</comment>
<dbReference type="SUPFAM" id="SSF49464">
    <property type="entry name" value="Carboxypeptidase regulatory domain-like"/>
    <property type="match status" value="1"/>
</dbReference>
<dbReference type="NCBIfam" id="TIGR04057">
    <property type="entry name" value="SusC_RagA_signa"/>
    <property type="match status" value="1"/>
</dbReference>
<keyword evidence="6 8" id="KW-0472">Membrane</keyword>
<dbReference type="NCBIfam" id="TIGR04056">
    <property type="entry name" value="OMP_RagA_SusC"/>
    <property type="match status" value="1"/>
</dbReference>
<evidence type="ECO:0000256" key="9">
    <source>
        <dbReference type="SAM" id="SignalP"/>
    </source>
</evidence>
<dbReference type="GO" id="GO:0009279">
    <property type="term" value="C:cell outer membrane"/>
    <property type="evidence" value="ECO:0007669"/>
    <property type="project" value="UniProtKB-SubCell"/>
</dbReference>
<evidence type="ECO:0000313" key="11">
    <source>
        <dbReference type="EMBL" id="OXL43908.1"/>
    </source>
</evidence>
<keyword evidence="3 8" id="KW-1134">Transmembrane beta strand</keyword>
<keyword evidence="2 8" id="KW-0813">Transport</keyword>
<dbReference type="SUPFAM" id="SSF56935">
    <property type="entry name" value="Porins"/>
    <property type="match status" value="1"/>
</dbReference>
<dbReference type="EMBL" id="NMPZ01000011">
    <property type="protein sequence ID" value="OXL43908.1"/>
    <property type="molecule type" value="Genomic_DNA"/>
</dbReference>
<dbReference type="Pfam" id="PF07715">
    <property type="entry name" value="Plug"/>
    <property type="match status" value="1"/>
</dbReference>